<dbReference type="GO" id="GO:0003964">
    <property type="term" value="F:RNA-directed DNA polymerase activity"/>
    <property type="evidence" value="ECO:0007669"/>
    <property type="project" value="UniProtKB-KW"/>
</dbReference>
<dbReference type="OrthoDB" id="1002578at2759"/>
<keyword evidence="1" id="KW-0548">Nucleotidyltransferase</keyword>
<proteinExistence type="predicted"/>
<comment type="caution">
    <text evidence="1">The sequence shown here is derived from an EMBL/GenBank/DDBJ whole genome shotgun (WGS) entry which is preliminary data.</text>
</comment>
<organism evidence="1 2">
    <name type="scientific">Artemisia annua</name>
    <name type="common">Sweet wormwood</name>
    <dbReference type="NCBI Taxonomy" id="35608"/>
    <lineage>
        <taxon>Eukaryota</taxon>
        <taxon>Viridiplantae</taxon>
        <taxon>Streptophyta</taxon>
        <taxon>Embryophyta</taxon>
        <taxon>Tracheophyta</taxon>
        <taxon>Spermatophyta</taxon>
        <taxon>Magnoliopsida</taxon>
        <taxon>eudicotyledons</taxon>
        <taxon>Gunneridae</taxon>
        <taxon>Pentapetalae</taxon>
        <taxon>asterids</taxon>
        <taxon>campanulids</taxon>
        <taxon>Asterales</taxon>
        <taxon>Asteraceae</taxon>
        <taxon>Asteroideae</taxon>
        <taxon>Anthemideae</taxon>
        <taxon>Artemisiinae</taxon>
        <taxon>Artemisia</taxon>
    </lineage>
</organism>
<dbReference type="PANTHER" id="PTHR36617">
    <property type="entry name" value="PROTEIN, PUTATIVE-RELATED"/>
    <property type="match status" value="1"/>
</dbReference>
<dbReference type="Proteomes" id="UP000245207">
    <property type="component" value="Unassembled WGS sequence"/>
</dbReference>
<gene>
    <name evidence="1" type="ORF">CTI12_AA228890</name>
</gene>
<keyword evidence="1" id="KW-0695">RNA-directed DNA polymerase</keyword>
<accession>A0A2U1NTW1</accession>
<sequence length="115" mass="13571">MSRHSAWSGVMQKYASCWNSILRELNNLSSKGFNFKSHCKIRVGNGLRTRFWLDNWVSDQPLCIRFPRIFALENNKSVTVDAKRSDFTDSFRRQVRDGAENQQWTELLAMFNMFE</sequence>
<protein>
    <submittedName>
        <fullName evidence="1">Reverse transcriptase zinc-binding domain-containing protein</fullName>
    </submittedName>
</protein>
<dbReference type="PANTHER" id="PTHR36617:SF15">
    <property type="entry name" value="REVERSE TRANSCRIPTASE ZINC-BINDING DOMAIN-CONTAINING PROTEIN"/>
    <property type="match status" value="1"/>
</dbReference>
<evidence type="ECO:0000313" key="2">
    <source>
        <dbReference type="Proteomes" id="UP000245207"/>
    </source>
</evidence>
<keyword evidence="2" id="KW-1185">Reference proteome</keyword>
<reference evidence="1 2" key="1">
    <citation type="journal article" date="2018" name="Mol. Plant">
        <title>The genome of Artemisia annua provides insight into the evolution of Asteraceae family and artemisinin biosynthesis.</title>
        <authorList>
            <person name="Shen Q."/>
            <person name="Zhang L."/>
            <person name="Liao Z."/>
            <person name="Wang S."/>
            <person name="Yan T."/>
            <person name="Shi P."/>
            <person name="Liu M."/>
            <person name="Fu X."/>
            <person name="Pan Q."/>
            <person name="Wang Y."/>
            <person name="Lv Z."/>
            <person name="Lu X."/>
            <person name="Zhang F."/>
            <person name="Jiang W."/>
            <person name="Ma Y."/>
            <person name="Chen M."/>
            <person name="Hao X."/>
            <person name="Li L."/>
            <person name="Tang Y."/>
            <person name="Lv G."/>
            <person name="Zhou Y."/>
            <person name="Sun X."/>
            <person name="Brodelius P.E."/>
            <person name="Rose J.K.C."/>
            <person name="Tang K."/>
        </authorList>
    </citation>
    <scope>NUCLEOTIDE SEQUENCE [LARGE SCALE GENOMIC DNA]</scope>
    <source>
        <strain evidence="2">cv. Huhao1</strain>
        <tissue evidence="1">Leaf</tissue>
    </source>
</reference>
<keyword evidence="1" id="KW-0808">Transferase</keyword>
<evidence type="ECO:0000313" key="1">
    <source>
        <dbReference type="EMBL" id="PWA76936.1"/>
    </source>
</evidence>
<dbReference type="EMBL" id="PKPP01002199">
    <property type="protein sequence ID" value="PWA76936.1"/>
    <property type="molecule type" value="Genomic_DNA"/>
</dbReference>
<name>A0A2U1NTW1_ARTAN</name>
<dbReference type="AlphaFoldDB" id="A0A2U1NTW1"/>